<evidence type="ECO:0000313" key="2">
    <source>
        <dbReference type="Proteomes" id="UP000078520"/>
    </source>
</evidence>
<dbReference type="AlphaFoldDB" id="A0A179CUK7"/>
<reference evidence="2" key="1">
    <citation type="submission" date="2016-03" db="EMBL/GenBank/DDBJ databases">
        <authorList>
            <person name="Johnson T.J."/>
            <person name="Youmans B."/>
            <person name="Case K."/>
            <person name="Noll S."/>
        </authorList>
    </citation>
    <scope>NUCLEOTIDE SEQUENCE [LARGE SCALE GENOMIC DNA]</scope>
    <source>
        <strain evidence="2">UMNLAv8</strain>
    </source>
</reference>
<protein>
    <submittedName>
        <fullName evidence="1">Uncharacterized protein</fullName>
    </submittedName>
</protein>
<proteinExistence type="predicted"/>
<dbReference type="EMBL" id="LVKI01000006">
    <property type="protein sequence ID" value="OAQ08808.1"/>
    <property type="molecule type" value="Genomic_DNA"/>
</dbReference>
<evidence type="ECO:0000313" key="1">
    <source>
        <dbReference type="EMBL" id="OAQ08808.1"/>
    </source>
</evidence>
<accession>A0A179CUK7</accession>
<sequence length="93" mass="11394">MRSNTESYELGSDVWSLLFDFLYQLRYKKVIVHIKEWYQMALKRDRLSFNQNFCEVNVSFNEETTQSYIDAIERKDTKTFTDYNRLEKELDEK</sequence>
<gene>
    <name evidence="1" type="ORF">A3O14_02470</name>
</gene>
<organism evidence="1 2">
    <name type="scientific">Ligilactobacillus aviarius</name>
    <dbReference type="NCBI Taxonomy" id="1606"/>
    <lineage>
        <taxon>Bacteria</taxon>
        <taxon>Bacillati</taxon>
        <taxon>Bacillota</taxon>
        <taxon>Bacilli</taxon>
        <taxon>Lactobacillales</taxon>
        <taxon>Lactobacillaceae</taxon>
        <taxon>Ligilactobacillus</taxon>
    </lineage>
</organism>
<dbReference type="Proteomes" id="UP000078520">
    <property type="component" value="Unassembled WGS sequence"/>
</dbReference>
<name>A0A179CUK7_9LACO</name>
<comment type="caution">
    <text evidence="1">The sequence shown here is derived from an EMBL/GenBank/DDBJ whole genome shotgun (WGS) entry which is preliminary data.</text>
</comment>